<dbReference type="OrthoDB" id="5959615at2759"/>
<sequence length="403" mass="45027">MRREYDVRDKWIGLSRYSARARVVIPSAILIRPRCGRGLKSILRRDVHVEHTLSIFKDARMVRRRDPYDTCPVQRARGMLADDLTERPHCTAVSFHKVCMAYAWNIKIMNGEVRERKGFTLGGDDAGAKPEDGPARAAARGSLGSALYKHHVDALFEDAGTERGRSPSPLLRSDGYNIEFEVKGTGADSTDDDDYCRSRIHSMSNAVQQRIQRMFAELADEATPAQYALPPFCRSLSGPYSSRTQDHQLNGLQTPPRSLPSTPPYAAPFYPPARLEISGGGFEETVPTVIISIRSPRSRYGPQLFVVQPLDATETDGSGWVCLPTAHHGSEAVDRQALFRPLTSTESRLLLESDTKPPRPEPLFTVVMRRTASRAAWTAMRLMSQQRRCDRNCRDALQSVNGT</sequence>
<comment type="caution">
    <text evidence="2">The sequence shown here is derived from an EMBL/GenBank/DDBJ whole genome shotgun (WGS) entry which is preliminary data.</text>
</comment>
<proteinExistence type="predicted"/>
<accession>A0A4C1ZYR9</accession>
<reference evidence="2 3" key="1">
    <citation type="journal article" date="2019" name="Commun. Biol.">
        <title>The bagworm genome reveals a unique fibroin gene that provides high tensile strength.</title>
        <authorList>
            <person name="Kono N."/>
            <person name="Nakamura H."/>
            <person name="Ohtoshi R."/>
            <person name="Tomita M."/>
            <person name="Numata K."/>
            <person name="Arakawa K."/>
        </authorList>
    </citation>
    <scope>NUCLEOTIDE SEQUENCE [LARGE SCALE GENOMIC DNA]</scope>
</reference>
<dbReference type="Proteomes" id="UP000299102">
    <property type="component" value="Unassembled WGS sequence"/>
</dbReference>
<protein>
    <submittedName>
        <fullName evidence="2">Uncharacterized protein</fullName>
    </submittedName>
</protein>
<evidence type="ECO:0000313" key="2">
    <source>
        <dbReference type="EMBL" id="GBP93160.1"/>
    </source>
</evidence>
<evidence type="ECO:0000313" key="3">
    <source>
        <dbReference type="Proteomes" id="UP000299102"/>
    </source>
</evidence>
<dbReference type="EMBL" id="BGZK01002345">
    <property type="protein sequence ID" value="GBP93160.1"/>
    <property type="molecule type" value="Genomic_DNA"/>
</dbReference>
<keyword evidence="3" id="KW-1185">Reference proteome</keyword>
<gene>
    <name evidence="2" type="ORF">EVAR_87111_1</name>
</gene>
<feature type="region of interest" description="Disordered" evidence="1">
    <location>
        <begin position="239"/>
        <end position="260"/>
    </location>
</feature>
<dbReference type="AlphaFoldDB" id="A0A4C1ZYR9"/>
<name>A0A4C1ZYR9_EUMVA</name>
<feature type="compositionally biased region" description="Polar residues" evidence="1">
    <location>
        <begin position="239"/>
        <end position="256"/>
    </location>
</feature>
<organism evidence="2 3">
    <name type="scientific">Eumeta variegata</name>
    <name type="common">Bagworm moth</name>
    <name type="synonym">Eumeta japonica</name>
    <dbReference type="NCBI Taxonomy" id="151549"/>
    <lineage>
        <taxon>Eukaryota</taxon>
        <taxon>Metazoa</taxon>
        <taxon>Ecdysozoa</taxon>
        <taxon>Arthropoda</taxon>
        <taxon>Hexapoda</taxon>
        <taxon>Insecta</taxon>
        <taxon>Pterygota</taxon>
        <taxon>Neoptera</taxon>
        <taxon>Endopterygota</taxon>
        <taxon>Lepidoptera</taxon>
        <taxon>Glossata</taxon>
        <taxon>Ditrysia</taxon>
        <taxon>Tineoidea</taxon>
        <taxon>Psychidae</taxon>
        <taxon>Oiketicinae</taxon>
        <taxon>Eumeta</taxon>
    </lineage>
</organism>
<evidence type="ECO:0000256" key="1">
    <source>
        <dbReference type="SAM" id="MobiDB-lite"/>
    </source>
</evidence>